<dbReference type="Gene3D" id="3.90.550.10">
    <property type="entry name" value="Spore Coat Polysaccharide Biosynthesis Protein SpsA, Chain A"/>
    <property type="match status" value="1"/>
</dbReference>
<keyword evidence="3 5" id="KW-0808">Transferase</keyword>
<name>A0ABW5M8F4_9BACT</name>
<dbReference type="EMBL" id="JBHULN010000010">
    <property type="protein sequence ID" value="MFD2572376.1"/>
    <property type="molecule type" value="Genomic_DNA"/>
</dbReference>
<keyword evidence="2 5" id="KW-0328">Glycosyltransferase</keyword>
<keyword evidence="6" id="KW-1185">Reference proteome</keyword>
<dbReference type="InterPro" id="IPR029044">
    <property type="entry name" value="Nucleotide-diphossugar_trans"/>
</dbReference>
<dbReference type="CDD" id="cd04186">
    <property type="entry name" value="GT_2_like_c"/>
    <property type="match status" value="1"/>
</dbReference>
<gene>
    <name evidence="5" type="ORF">ACFSUS_17180</name>
</gene>
<comment type="similarity">
    <text evidence="1">Belongs to the glycosyltransferase 2 family.</text>
</comment>
<dbReference type="PANTHER" id="PTHR43179">
    <property type="entry name" value="RHAMNOSYLTRANSFERASE WBBL"/>
    <property type="match status" value="1"/>
</dbReference>
<evidence type="ECO:0000256" key="3">
    <source>
        <dbReference type="ARBA" id="ARBA00022679"/>
    </source>
</evidence>
<organism evidence="5 6">
    <name type="scientific">Spirosoma soli</name>
    <dbReference type="NCBI Taxonomy" id="1770529"/>
    <lineage>
        <taxon>Bacteria</taxon>
        <taxon>Pseudomonadati</taxon>
        <taxon>Bacteroidota</taxon>
        <taxon>Cytophagia</taxon>
        <taxon>Cytophagales</taxon>
        <taxon>Cytophagaceae</taxon>
        <taxon>Spirosoma</taxon>
    </lineage>
</organism>
<evidence type="ECO:0000313" key="6">
    <source>
        <dbReference type="Proteomes" id="UP001597469"/>
    </source>
</evidence>
<evidence type="ECO:0000313" key="5">
    <source>
        <dbReference type="EMBL" id="MFD2572376.1"/>
    </source>
</evidence>
<dbReference type="GO" id="GO:0016757">
    <property type="term" value="F:glycosyltransferase activity"/>
    <property type="evidence" value="ECO:0007669"/>
    <property type="project" value="UniProtKB-KW"/>
</dbReference>
<dbReference type="RefSeq" id="WP_381524710.1">
    <property type="nucleotide sequence ID" value="NZ_JBHULN010000010.1"/>
</dbReference>
<feature type="domain" description="Glycosyltransferase 2-like" evidence="4">
    <location>
        <begin position="6"/>
        <end position="108"/>
    </location>
</feature>
<proteinExistence type="inferred from homology"/>
<comment type="caution">
    <text evidence="5">The sequence shown here is derived from an EMBL/GenBank/DDBJ whole genome shotgun (WGS) entry which is preliminary data.</text>
</comment>
<dbReference type="PANTHER" id="PTHR43179:SF12">
    <property type="entry name" value="GALACTOFURANOSYLTRANSFERASE GLFT2"/>
    <property type="match status" value="1"/>
</dbReference>
<dbReference type="SUPFAM" id="SSF53448">
    <property type="entry name" value="Nucleotide-diphospho-sugar transferases"/>
    <property type="match status" value="1"/>
</dbReference>
<reference evidence="6" key="1">
    <citation type="journal article" date="2019" name="Int. J. Syst. Evol. Microbiol.">
        <title>The Global Catalogue of Microorganisms (GCM) 10K type strain sequencing project: providing services to taxonomists for standard genome sequencing and annotation.</title>
        <authorList>
            <consortium name="The Broad Institute Genomics Platform"/>
            <consortium name="The Broad Institute Genome Sequencing Center for Infectious Disease"/>
            <person name="Wu L."/>
            <person name="Ma J."/>
        </authorList>
    </citation>
    <scope>NUCLEOTIDE SEQUENCE [LARGE SCALE GENOMIC DNA]</scope>
    <source>
        <strain evidence="6">KCTC 42805</strain>
    </source>
</reference>
<sequence>MLHTQLIIVTYNHIHYLPSLFDSLQQIQHDNYRVLVIDNGSSDGTQDYLLTQTNFAEIILNQENTGFCGANNQGMERAFNNGADVCVLLNPDTVVTSYFLKYLEESYLSQRNSGVKIGLLQPVILLKQQPNRINTDGNAIHYLGFGWCKNNRVLKPDYKNDFTITGVSGACLYVSKPYYKAIGAFNESFFAYSEDQDLSWRGLLQNYKHVCSHEAIIYHDYSFSKSNTKWYHVEKNRLILLFQNYSVRTLLLLSLPLISLELAILAYAVLKGFFLEKWKGYQFIWKNWTVIKTNRKHIEVTRLVTDRDLWPQLDKAFNFSEIQHPLLTWLINPLLRLYAGLIYRVL</sequence>
<evidence type="ECO:0000256" key="2">
    <source>
        <dbReference type="ARBA" id="ARBA00022676"/>
    </source>
</evidence>
<evidence type="ECO:0000259" key="4">
    <source>
        <dbReference type="Pfam" id="PF00535"/>
    </source>
</evidence>
<protein>
    <submittedName>
        <fullName evidence="5">Glycosyltransferase family 2 protein</fullName>
        <ecNumber evidence="5">2.4.-.-</ecNumber>
    </submittedName>
</protein>
<accession>A0ABW5M8F4</accession>
<dbReference type="Pfam" id="PF00535">
    <property type="entry name" value="Glycos_transf_2"/>
    <property type="match status" value="1"/>
</dbReference>
<dbReference type="Proteomes" id="UP001597469">
    <property type="component" value="Unassembled WGS sequence"/>
</dbReference>
<dbReference type="EC" id="2.4.-.-" evidence="5"/>
<dbReference type="InterPro" id="IPR001173">
    <property type="entry name" value="Glyco_trans_2-like"/>
</dbReference>
<evidence type="ECO:0000256" key="1">
    <source>
        <dbReference type="ARBA" id="ARBA00006739"/>
    </source>
</evidence>